<dbReference type="PROSITE" id="PS50885">
    <property type="entry name" value="HAMP"/>
    <property type="match status" value="1"/>
</dbReference>
<dbReference type="Gene3D" id="1.10.287.130">
    <property type="match status" value="1"/>
</dbReference>
<dbReference type="InterPro" id="IPR003661">
    <property type="entry name" value="HisK_dim/P_dom"/>
</dbReference>
<dbReference type="PANTHER" id="PTHR42878">
    <property type="entry name" value="TWO-COMPONENT HISTIDINE KINASE"/>
    <property type="match status" value="1"/>
</dbReference>
<dbReference type="InterPro" id="IPR003660">
    <property type="entry name" value="HAMP_dom"/>
</dbReference>
<dbReference type="Gene3D" id="3.30.450.20">
    <property type="entry name" value="PAS domain"/>
    <property type="match status" value="2"/>
</dbReference>
<dbReference type="InterPro" id="IPR003594">
    <property type="entry name" value="HATPase_dom"/>
</dbReference>
<dbReference type="AlphaFoldDB" id="A0A9D9HDG1"/>
<keyword evidence="9" id="KW-0547">Nucleotide-binding</keyword>
<proteinExistence type="predicted"/>
<evidence type="ECO:0000256" key="8">
    <source>
        <dbReference type="ARBA" id="ARBA00022692"/>
    </source>
</evidence>
<evidence type="ECO:0000256" key="14">
    <source>
        <dbReference type="ARBA" id="ARBA00023136"/>
    </source>
</evidence>
<dbReference type="InterPro" id="IPR050351">
    <property type="entry name" value="BphY/WalK/GraS-like"/>
</dbReference>
<dbReference type="GO" id="GO:0006355">
    <property type="term" value="P:regulation of DNA-templated transcription"/>
    <property type="evidence" value="ECO:0007669"/>
    <property type="project" value="InterPro"/>
</dbReference>
<dbReference type="SUPFAM" id="SSF47384">
    <property type="entry name" value="Homodimeric domain of signal transducing histidine kinase"/>
    <property type="match status" value="1"/>
</dbReference>
<feature type="domain" description="Histidine kinase" evidence="16">
    <location>
        <begin position="391"/>
        <end position="614"/>
    </location>
</feature>
<keyword evidence="5" id="KW-1003">Cell membrane</keyword>
<evidence type="ECO:0000256" key="9">
    <source>
        <dbReference type="ARBA" id="ARBA00022741"/>
    </source>
</evidence>
<dbReference type="SUPFAM" id="SSF55785">
    <property type="entry name" value="PYP-like sensor domain (PAS domain)"/>
    <property type="match status" value="1"/>
</dbReference>
<dbReference type="GO" id="GO:0030295">
    <property type="term" value="F:protein kinase activator activity"/>
    <property type="evidence" value="ECO:0007669"/>
    <property type="project" value="TreeGrafter"/>
</dbReference>
<sequence length="623" mass="68134">MIQKKSPRIWVYQILFAGIIFCAAFLSALAAGLQYARNVSLYQTEQDLRTFSAAVQAVVAEEWKKIEAADRNLTDGFRQLDGMLKDIAGFTPDFRISIVDQTGKVVADSDSPDISELENHRYREEVSEALHGGEATAVRRSTVTEKDLLYYASPVQLGGGLMALRLSMPLELNVFESSGVQKRMTVVFVLLLCLSLGCSFLISGKIIRQIHKLQRTAREYAAGNFAYRPDVFSPKELANLSFSLGQMASQIQENIASIAKSRDDFQAVFSGSTEGLVFFDSDMMVLAYNDAAAKFFDVPVDSAVGYPLIQSVRNADIQALVSKTVAGDDSGGTDEVSVQVFHTSSVYELLVRCVPIRNTQSTGKPYSFLLIATDITRLRQLEQVRKDFVANVSHELKTPVTAIKGFAETLLENPSADPAEQRRFLEIINSQTARLGDIIEDLLTLSKLDQQTALPEVMPSDLVSLLKTICAGYEKAAEKKNITLSFSAEGDIPQVEINQALFQHAMENLLDNAVKYCPPGSSVSCTVSQASGGKPAVMIAVEDSGSGIPDAYKERVFERFFRIDKGRSRGQGGTGLGLSIVRHVVNIHGGTIRAADRPDGLPGARFEIILPAARDPVMHNPVE</sequence>
<dbReference type="GO" id="GO:0007234">
    <property type="term" value="P:osmosensory signaling via phosphorelay pathway"/>
    <property type="evidence" value="ECO:0007669"/>
    <property type="project" value="TreeGrafter"/>
</dbReference>
<feature type="domain" description="HAMP" evidence="17">
    <location>
        <begin position="204"/>
        <end position="256"/>
    </location>
</feature>
<keyword evidence="12 15" id="KW-1133">Transmembrane helix</keyword>
<evidence type="ECO:0000256" key="11">
    <source>
        <dbReference type="ARBA" id="ARBA00022840"/>
    </source>
</evidence>
<dbReference type="CDD" id="cd06225">
    <property type="entry name" value="HAMP"/>
    <property type="match status" value="1"/>
</dbReference>
<dbReference type="GO" id="GO:0000156">
    <property type="term" value="F:phosphorelay response regulator activity"/>
    <property type="evidence" value="ECO:0007669"/>
    <property type="project" value="TreeGrafter"/>
</dbReference>
<dbReference type="SMART" id="SM00387">
    <property type="entry name" value="HATPase_c"/>
    <property type="match status" value="1"/>
</dbReference>
<evidence type="ECO:0000259" key="17">
    <source>
        <dbReference type="PROSITE" id="PS50885"/>
    </source>
</evidence>
<dbReference type="PRINTS" id="PR00344">
    <property type="entry name" value="BCTRLSENSOR"/>
</dbReference>
<dbReference type="Gene3D" id="3.30.565.10">
    <property type="entry name" value="Histidine kinase-like ATPase, C-terminal domain"/>
    <property type="match status" value="1"/>
</dbReference>
<comment type="subcellular location">
    <subcellularLocation>
        <location evidence="3">Cell membrane</location>
    </subcellularLocation>
    <subcellularLocation>
        <location evidence="2">Membrane</location>
        <topology evidence="2">Multi-pass membrane protein</topology>
    </subcellularLocation>
</comment>
<dbReference type="SUPFAM" id="SSF55874">
    <property type="entry name" value="ATPase domain of HSP90 chaperone/DNA topoisomerase II/histidine kinase"/>
    <property type="match status" value="1"/>
</dbReference>
<organism evidence="18 19">
    <name type="scientific">Candidatus Avitreponema avistercoris</name>
    <dbReference type="NCBI Taxonomy" id="2840705"/>
    <lineage>
        <taxon>Bacteria</taxon>
        <taxon>Pseudomonadati</taxon>
        <taxon>Spirochaetota</taxon>
        <taxon>Spirochaetia</taxon>
        <taxon>Spirochaetales</taxon>
        <taxon>Candidatus Avitreponema</taxon>
    </lineage>
</organism>
<dbReference type="FunFam" id="1.10.287.130:FF:000008">
    <property type="entry name" value="Two-component sensor histidine kinase"/>
    <property type="match status" value="1"/>
</dbReference>
<evidence type="ECO:0000256" key="12">
    <source>
        <dbReference type="ARBA" id="ARBA00022989"/>
    </source>
</evidence>
<dbReference type="FunFam" id="3.30.565.10:FF:000006">
    <property type="entry name" value="Sensor histidine kinase WalK"/>
    <property type="match status" value="1"/>
</dbReference>
<dbReference type="Gene3D" id="6.10.340.10">
    <property type="match status" value="1"/>
</dbReference>
<dbReference type="Proteomes" id="UP000823616">
    <property type="component" value="Unassembled WGS sequence"/>
</dbReference>
<evidence type="ECO:0000256" key="4">
    <source>
        <dbReference type="ARBA" id="ARBA00012438"/>
    </source>
</evidence>
<dbReference type="GO" id="GO:0005524">
    <property type="term" value="F:ATP binding"/>
    <property type="evidence" value="ECO:0007669"/>
    <property type="project" value="UniProtKB-KW"/>
</dbReference>
<protein>
    <recommendedName>
        <fullName evidence="4">histidine kinase</fullName>
        <ecNumber evidence="4">2.7.13.3</ecNumber>
    </recommendedName>
</protein>
<keyword evidence="6" id="KW-0597">Phosphoprotein</keyword>
<evidence type="ECO:0000313" key="19">
    <source>
        <dbReference type="Proteomes" id="UP000823616"/>
    </source>
</evidence>
<feature type="transmembrane region" description="Helical" evidence="15">
    <location>
        <begin position="186"/>
        <end position="207"/>
    </location>
</feature>
<evidence type="ECO:0000256" key="3">
    <source>
        <dbReference type="ARBA" id="ARBA00004236"/>
    </source>
</evidence>
<evidence type="ECO:0000256" key="5">
    <source>
        <dbReference type="ARBA" id="ARBA00022475"/>
    </source>
</evidence>
<dbReference type="InterPro" id="IPR036097">
    <property type="entry name" value="HisK_dim/P_sf"/>
</dbReference>
<keyword evidence="14 15" id="KW-0472">Membrane</keyword>
<dbReference type="InterPro" id="IPR036890">
    <property type="entry name" value="HATPase_C_sf"/>
</dbReference>
<keyword evidence="7" id="KW-0808">Transferase</keyword>
<evidence type="ECO:0000256" key="7">
    <source>
        <dbReference type="ARBA" id="ARBA00022679"/>
    </source>
</evidence>
<keyword evidence="11" id="KW-0067">ATP-binding</keyword>
<reference evidence="18" key="2">
    <citation type="journal article" date="2021" name="PeerJ">
        <title>Extensive microbial diversity within the chicken gut microbiome revealed by metagenomics and culture.</title>
        <authorList>
            <person name="Gilroy R."/>
            <person name="Ravi A."/>
            <person name="Getino M."/>
            <person name="Pursley I."/>
            <person name="Horton D.L."/>
            <person name="Alikhan N.F."/>
            <person name="Baker D."/>
            <person name="Gharbi K."/>
            <person name="Hall N."/>
            <person name="Watson M."/>
            <person name="Adriaenssens E.M."/>
            <person name="Foster-Nyarko E."/>
            <person name="Jarju S."/>
            <person name="Secka A."/>
            <person name="Antonio M."/>
            <person name="Oren A."/>
            <person name="Chaudhuri R.R."/>
            <person name="La Ragione R."/>
            <person name="Hildebrand F."/>
            <person name="Pallen M.J."/>
        </authorList>
    </citation>
    <scope>NUCLEOTIDE SEQUENCE</scope>
    <source>
        <strain evidence="18">B3-4054</strain>
    </source>
</reference>
<dbReference type="InterPro" id="IPR035965">
    <property type="entry name" value="PAS-like_dom_sf"/>
</dbReference>
<dbReference type="EC" id="2.7.13.3" evidence="4"/>
<keyword evidence="13" id="KW-0902">Two-component regulatory system</keyword>
<name>A0A9D9HDG1_9SPIR</name>
<dbReference type="CDD" id="cd00075">
    <property type="entry name" value="HATPase"/>
    <property type="match status" value="1"/>
</dbReference>
<dbReference type="PANTHER" id="PTHR42878:SF7">
    <property type="entry name" value="SENSOR HISTIDINE KINASE GLRK"/>
    <property type="match status" value="1"/>
</dbReference>
<evidence type="ECO:0000256" key="15">
    <source>
        <dbReference type="SAM" id="Phobius"/>
    </source>
</evidence>
<evidence type="ECO:0000259" key="16">
    <source>
        <dbReference type="PROSITE" id="PS50109"/>
    </source>
</evidence>
<dbReference type="SMART" id="SM00388">
    <property type="entry name" value="HisKA"/>
    <property type="match status" value="1"/>
</dbReference>
<dbReference type="SMART" id="SM00304">
    <property type="entry name" value="HAMP"/>
    <property type="match status" value="1"/>
</dbReference>
<keyword evidence="10" id="KW-0418">Kinase</keyword>
<dbReference type="Pfam" id="PF02518">
    <property type="entry name" value="HATPase_c"/>
    <property type="match status" value="1"/>
</dbReference>
<accession>A0A9D9HDG1</accession>
<feature type="transmembrane region" description="Helical" evidence="15">
    <location>
        <begin position="12"/>
        <end position="33"/>
    </location>
</feature>
<dbReference type="GO" id="GO:0005886">
    <property type="term" value="C:plasma membrane"/>
    <property type="evidence" value="ECO:0007669"/>
    <property type="project" value="UniProtKB-SubCell"/>
</dbReference>
<evidence type="ECO:0000256" key="6">
    <source>
        <dbReference type="ARBA" id="ARBA00022553"/>
    </source>
</evidence>
<evidence type="ECO:0000256" key="13">
    <source>
        <dbReference type="ARBA" id="ARBA00023012"/>
    </source>
</evidence>
<dbReference type="EMBL" id="JADIMS010000055">
    <property type="protein sequence ID" value="MBO8450165.1"/>
    <property type="molecule type" value="Genomic_DNA"/>
</dbReference>
<dbReference type="Pfam" id="PF00512">
    <property type="entry name" value="HisKA"/>
    <property type="match status" value="1"/>
</dbReference>
<gene>
    <name evidence="18" type="ORF">IAA96_03565</name>
</gene>
<evidence type="ECO:0000313" key="18">
    <source>
        <dbReference type="EMBL" id="MBO8450165.1"/>
    </source>
</evidence>
<evidence type="ECO:0000256" key="10">
    <source>
        <dbReference type="ARBA" id="ARBA00022777"/>
    </source>
</evidence>
<dbReference type="CDD" id="cd00130">
    <property type="entry name" value="PAS"/>
    <property type="match status" value="1"/>
</dbReference>
<reference evidence="18" key="1">
    <citation type="submission" date="2020-10" db="EMBL/GenBank/DDBJ databases">
        <authorList>
            <person name="Gilroy R."/>
        </authorList>
    </citation>
    <scope>NUCLEOTIDE SEQUENCE</scope>
    <source>
        <strain evidence="18">B3-4054</strain>
    </source>
</reference>
<dbReference type="Pfam" id="PF00989">
    <property type="entry name" value="PAS"/>
    <property type="match status" value="1"/>
</dbReference>
<evidence type="ECO:0000256" key="2">
    <source>
        <dbReference type="ARBA" id="ARBA00004141"/>
    </source>
</evidence>
<dbReference type="GO" id="GO:0000155">
    <property type="term" value="F:phosphorelay sensor kinase activity"/>
    <property type="evidence" value="ECO:0007669"/>
    <property type="project" value="InterPro"/>
</dbReference>
<dbReference type="InterPro" id="IPR004358">
    <property type="entry name" value="Sig_transdc_His_kin-like_C"/>
</dbReference>
<dbReference type="InterPro" id="IPR013767">
    <property type="entry name" value="PAS_fold"/>
</dbReference>
<dbReference type="InterPro" id="IPR005467">
    <property type="entry name" value="His_kinase_dom"/>
</dbReference>
<dbReference type="PROSITE" id="PS50109">
    <property type="entry name" value="HIS_KIN"/>
    <property type="match status" value="1"/>
</dbReference>
<comment type="caution">
    <text evidence="18">The sequence shown here is derived from an EMBL/GenBank/DDBJ whole genome shotgun (WGS) entry which is preliminary data.</text>
</comment>
<comment type="catalytic activity">
    <reaction evidence="1">
        <text>ATP + protein L-histidine = ADP + protein N-phospho-L-histidine.</text>
        <dbReference type="EC" id="2.7.13.3"/>
    </reaction>
</comment>
<keyword evidence="8 15" id="KW-0812">Transmembrane</keyword>
<dbReference type="Pfam" id="PF00672">
    <property type="entry name" value="HAMP"/>
    <property type="match status" value="1"/>
</dbReference>
<evidence type="ECO:0000256" key="1">
    <source>
        <dbReference type="ARBA" id="ARBA00000085"/>
    </source>
</evidence>
<dbReference type="InterPro" id="IPR000014">
    <property type="entry name" value="PAS"/>
</dbReference>
<dbReference type="CDD" id="cd00082">
    <property type="entry name" value="HisKA"/>
    <property type="match status" value="1"/>
</dbReference>